<evidence type="ECO:0000256" key="2">
    <source>
        <dbReference type="ARBA" id="ARBA00022475"/>
    </source>
</evidence>
<dbReference type="PANTHER" id="PTHR30572:SF4">
    <property type="entry name" value="ABC TRANSPORTER PERMEASE YTRF"/>
    <property type="match status" value="1"/>
</dbReference>
<keyword evidence="3 7" id="KW-0812">Transmembrane</keyword>
<dbReference type="GO" id="GO:0022857">
    <property type="term" value="F:transmembrane transporter activity"/>
    <property type="evidence" value="ECO:0007669"/>
    <property type="project" value="TreeGrafter"/>
</dbReference>
<feature type="transmembrane region" description="Helical" evidence="7">
    <location>
        <begin position="940"/>
        <end position="962"/>
    </location>
</feature>
<evidence type="ECO:0000313" key="9">
    <source>
        <dbReference type="EMBL" id="TCC38556.1"/>
    </source>
</evidence>
<organism evidence="9 10">
    <name type="scientific">Kribbella speibonae</name>
    <dbReference type="NCBI Taxonomy" id="1572660"/>
    <lineage>
        <taxon>Bacteria</taxon>
        <taxon>Bacillati</taxon>
        <taxon>Actinomycetota</taxon>
        <taxon>Actinomycetes</taxon>
        <taxon>Propionibacteriales</taxon>
        <taxon>Kribbellaceae</taxon>
        <taxon>Kribbella</taxon>
    </lineage>
</organism>
<dbReference type="GO" id="GO:0005886">
    <property type="term" value="C:plasma membrane"/>
    <property type="evidence" value="ECO:0007669"/>
    <property type="project" value="UniProtKB-SubCell"/>
</dbReference>
<feature type="domain" description="ABC3 transporter permease C-terminal" evidence="8">
    <location>
        <begin position="277"/>
        <end position="389"/>
    </location>
</feature>
<evidence type="ECO:0000256" key="3">
    <source>
        <dbReference type="ARBA" id="ARBA00022692"/>
    </source>
</evidence>
<feature type="transmembrane region" description="Helical" evidence="7">
    <location>
        <begin position="318"/>
        <end position="344"/>
    </location>
</feature>
<dbReference type="Pfam" id="PF02687">
    <property type="entry name" value="FtsX"/>
    <property type="match status" value="1"/>
</dbReference>
<feature type="transmembrane region" description="Helical" evidence="7">
    <location>
        <begin position="364"/>
        <end position="387"/>
    </location>
</feature>
<evidence type="ECO:0000256" key="1">
    <source>
        <dbReference type="ARBA" id="ARBA00004651"/>
    </source>
</evidence>
<evidence type="ECO:0000259" key="8">
    <source>
        <dbReference type="Pfam" id="PF02687"/>
    </source>
</evidence>
<sequence length="1019" mass="109086">MYVRRALRYRWAQALVLAGVSLLIGTCAVFGPWFARAVEQTVMTETLAGQPLQASWLIVSQQPGVRPEQLDQLVPADLRPLFTPPVHGSYSDASWRVRADDDANSTRLRWRDGYCAQLVVTEGRCPQASHEVIVSAVDKSAWDLGIGTKLRTEADGASGALLTVVGFYRPKESRGNYWFGDYPTGHSRPASAKDPGWADEMFTEPTTITQPRVTSDTRPRPGVARLDDLSRLQDATRTVNGNARELGVPADVTTSLTPLIDQIQADRKQATTIIPLVMVQVALFAVVVLALALAAVVDQRRPEIALSRLRGKPVRRTHRVLALELGLPVLAGTLVGGALGFGVLTVVRLTWLRRGAPMELPWTVPVALVAAVAVALIVVLLQVRTAVRQPISNLLRRVAPRGRGRMIGVADLCIIVFAAAGLFAALTGDGRGPFPILTPALLALAVGLIFAHLLLPIAGLISRQAVRRGRLGLALGTLQISRRPAVTRIVAAVAVAAALLTFAGQAAAVGARNRETRSGYETGAEGVLRMNSLYLADFLAAVNKIDPDRRQLTPVVISRPASPDALKSEMIEPDSFRKIAFRGDQLTDAEGWKQLKAPSTPAPIEIRSTQLTVTVSTGAIKAKIAKDTGGQQIGSGQPKSVVLRANVVSHRDGSRYLVSFPPLPLPATKPVELRTPVECQAGCDLIRLGIGREPLDPIGLEGHLVISKISSDDRPSITLGSPESWQPFRPVGSDQGSVAAKPGGALTIAMQSFGADQFLQYGTVPAAVPALVTPEFRYADNVTTSPAIDNSPMTLTRIDRLRAPVNRYGDRTAVVDLETVRRLGGAVDEVRTDFEIWLNKDGLANVDTITEQLAKAGLTAELVDRRDDRIASYGRSASALALQLTPVVGIAAWILAIVVLLLTVVTSWRSRAQDYASLQLTGVRATATGRAARWEQTGPVTLAVLLGTVCGLVGAQVALPLIPLFANSDGPMPLDHSTSWPVAIALWLGGTAILAAATLFLGSGVNRRSSYTRIREELT</sequence>
<keyword evidence="4 7" id="KW-1133">Transmembrane helix</keyword>
<protein>
    <submittedName>
        <fullName evidence="9">ABC transporter permease</fullName>
    </submittedName>
</protein>
<feature type="transmembrane region" description="Helical" evidence="7">
    <location>
        <begin position="982"/>
        <end position="1005"/>
    </location>
</feature>
<dbReference type="InterPro" id="IPR050250">
    <property type="entry name" value="Macrolide_Exporter_MacB"/>
</dbReference>
<evidence type="ECO:0000313" key="10">
    <source>
        <dbReference type="Proteomes" id="UP000294225"/>
    </source>
</evidence>
<feature type="transmembrane region" description="Helical" evidence="7">
    <location>
        <begin position="489"/>
        <end position="508"/>
    </location>
</feature>
<proteinExistence type="inferred from homology"/>
<accession>A0A4R0J2Y4</accession>
<dbReference type="EMBL" id="SJKC01000002">
    <property type="protein sequence ID" value="TCC38556.1"/>
    <property type="molecule type" value="Genomic_DNA"/>
</dbReference>
<comment type="caution">
    <text evidence="9">The sequence shown here is derived from an EMBL/GenBank/DDBJ whole genome shotgun (WGS) entry which is preliminary data.</text>
</comment>
<comment type="subcellular location">
    <subcellularLocation>
        <location evidence="1">Cell membrane</location>
        <topology evidence="1">Multi-pass membrane protein</topology>
    </subcellularLocation>
</comment>
<evidence type="ECO:0000256" key="6">
    <source>
        <dbReference type="ARBA" id="ARBA00038076"/>
    </source>
</evidence>
<evidence type="ECO:0000256" key="7">
    <source>
        <dbReference type="SAM" id="Phobius"/>
    </source>
</evidence>
<comment type="similarity">
    <text evidence="6">Belongs to the ABC-4 integral membrane protein family.</text>
</comment>
<feature type="transmembrane region" description="Helical" evidence="7">
    <location>
        <begin position="440"/>
        <end position="461"/>
    </location>
</feature>
<dbReference type="AlphaFoldDB" id="A0A4R0J2Y4"/>
<dbReference type="RefSeq" id="WP_131497154.1">
    <property type="nucleotide sequence ID" value="NZ_SJKC01000002.1"/>
</dbReference>
<evidence type="ECO:0000256" key="5">
    <source>
        <dbReference type="ARBA" id="ARBA00023136"/>
    </source>
</evidence>
<dbReference type="PANTHER" id="PTHR30572">
    <property type="entry name" value="MEMBRANE COMPONENT OF TRANSPORTER-RELATED"/>
    <property type="match status" value="1"/>
</dbReference>
<name>A0A4R0J2Y4_9ACTN</name>
<feature type="transmembrane region" description="Helical" evidence="7">
    <location>
        <begin position="880"/>
        <end position="905"/>
    </location>
</feature>
<feature type="transmembrane region" description="Helical" evidence="7">
    <location>
        <begin position="408"/>
        <end position="428"/>
    </location>
</feature>
<dbReference type="Proteomes" id="UP000294225">
    <property type="component" value="Unassembled WGS sequence"/>
</dbReference>
<keyword evidence="5 7" id="KW-0472">Membrane</keyword>
<dbReference type="InterPro" id="IPR003838">
    <property type="entry name" value="ABC3_permease_C"/>
</dbReference>
<gene>
    <name evidence="9" type="ORF">E0H92_19250</name>
</gene>
<keyword evidence="2" id="KW-1003">Cell membrane</keyword>
<evidence type="ECO:0000256" key="4">
    <source>
        <dbReference type="ARBA" id="ARBA00022989"/>
    </source>
</evidence>
<reference evidence="9 10" key="1">
    <citation type="submission" date="2019-02" db="EMBL/GenBank/DDBJ databases">
        <title>Kribbella capetownensis sp. nov. and Kribbella speibonae sp. nov., isolated from soil.</title>
        <authorList>
            <person name="Curtis S.M."/>
            <person name="Norton I."/>
            <person name="Everest G.J."/>
            <person name="Meyers P.R."/>
        </authorList>
    </citation>
    <scope>NUCLEOTIDE SEQUENCE [LARGE SCALE GENOMIC DNA]</scope>
    <source>
        <strain evidence="9 10">YM55</strain>
    </source>
</reference>
<feature type="transmembrane region" description="Helical" evidence="7">
    <location>
        <begin position="273"/>
        <end position="297"/>
    </location>
</feature>